<accession>A0A1E4RGS5</accession>
<dbReference type="SUPFAM" id="SSF49899">
    <property type="entry name" value="Concanavalin A-like lectins/glucanases"/>
    <property type="match status" value="1"/>
</dbReference>
<dbReference type="OrthoDB" id="412647at2759"/>
<evidence type="ECO:0000256" key="9">
    <source>
        <dbReference type="SAM" id="MobiDB-lite"/>
    </source>
</evidence>
<dbReference type="PROSITE" id="PS51762">
    <property type="entry name" value="GH16_2"/>
    <property type="match status" value="1"/>
</dbReference>
<name>A0A1E4RGS5_9ASCO</name>
<keyword evidence="6 10" id="KW-0472">Membrane</keyword>
<dbReference type="Proteomes" id="UP000095085">
    <property type="component" value="Unassembled WGS sequence"/>
</dbReference>
<proteinExistence type="inferred from homology"/>
<evidence type="ECO:0000313" key="12">
    <source>
        <dbReference type="EMBL" id="ODV66472.1"/>
    </source>
</evidence>
<evidence type="ECO:0000256" key="5">
    <source>
        <dbReference type="ARBA" id="ARBA00022989"/>
    </source>
</evidence>
<evidence type="ECO:0000256" key="4">
    <source>
        <dbReference type="ARBA" id="ARBA00022968"/>
    </source>
</evidence>
<feature type="domain" description="GH16" evidence="11">
    <location>
        <begin position="228"/>
        <end position="614"/>
    </location>
</feature>
<evidence type="ECO:0000256" key="6">
    <source>
        <dbReference type="ARBA" id="ARBA00023136"/>
    </source>
</evidence>
<evidence type="ECO:0000313" key="13">
    <source>
        <dbReference type="Proteomes" id="UP000095085"/>
    </source>
</evidence>
<keyword evidence="4" id="KW-0735">Signal-anchor</keyword>
<reference evidence="13" key="1">
    <citation type="submission" date="2016-05" db="EMBL/GenBank/DDBJ databases">
        <title>Comparative genomics of biotechnologically important yeasts.</title>
        <authorList>
            <consortium name="DOE Joint Genome Institute"/>
            <person name="Riley R."/>
            <person name="Haridas S."/>
            <person name="Wolfe K.H."/>
            <person name="Lopes M.R."/>
            <person name="Hittinger C.T."/>
            <person name="Goker M."/>
            <person name="Salamov A."/>
            <person name="Wisecaver J."/>
            <person name="Long T.M."/>
            <person name="Aerts A.L."/>
            <person name="Barry K."/>
            <person name="Choi C."/>
            <person name="Clum A."/>
            <person name="Coughlan A.Y."/>
            <person name="Deshpande S."/>
            <person name="Douglass A.P."/>
            <person name="Hanson S.J."/>
            <person name="Klenk H.-P."/>
            <person name="Labutti K."/>
            <person name="Lapidus A."/>
            <person name="Lindquist E."/>
            <person name="Lipzen A."/>
            <person name="Meier-Kolthoff J.P."/>
            <person name="Ohm R.A."/>
            <person name="Otillar R.P."/>
            <person name="Pangilinan J."/>
            <person name="Peng Y."/>
            <person name="Rokas A."/>
            <person name="Rosa C.A."/>
            <person name="Scheuner C."/>
            <person name="Sibirny A.A."/>
            <person name="Slot J.C."/>
            <person name="Stielow J.B."/>
            <person name="Sun H."/>
            <person name="Kurtzman C.P."/>
            <person name="Blackwell M."/>
            <person name="Grigoriev I.V."/>
            <person name="Jeffries T.W."/>
        </authorList>
    </citation>
    <scope>NUCLEOTIDE SEQUENCE [LARGE SCALE GENOMIC DNA]</scope>
    <source>
        <strain evidence="13">NRRL Y-1933</strain>
    </source>
</reference>
<protein>
    <submittedName>
        <fullName evidence="12">Beta-glucan synthesis-associated</fullName>
    </submittedName>
</protein>
<keyword evidence="5 10" id="KW-1133">Transmembrane helix</keyword>
<dbReference type="Gene3D" id="2.60.120.200">
    <property type="match status" value="1"/>
</dbReference>
<gene>
    <name evidence="12" type="ORF">HYPBUDRAFT_140866</name>
</gene>
<feature type="compositionally biased region" description="Polar residues" evidence="9">
    <location>
        <begin position="1"/>
        <end position="17"/>
    </location>
</feature>
<keyword evidence="13" id="KW-1185">Reference proteome</keyword>
<evidence type="ECO:0000256" key="7">
    <source>
        <dbReference type="ARBA" id="ARBA00023180"/>
    </source>
</evidence>
<keyword evidence="7" id="KW-0325">Glycoprotein</keyword>
<dbReference type="GO" id="GO:0015926">
    <property type="term" value="F:glucosidase activity"/>
    <property type="evidence" value="ECO:0007669"/>
    <property type="project" value="TreeGrafter"/>
</dbReference>
<dbReference type="InterPro" id="IPR005629">
    <property type="entry name" value="Skn1/Kre6/Sbg1"/>
</dbReference>
<evidence type="ECO:0000256" key="1">
    <source>
        <dbReference type="ARBA" id="ARBA00004606"/>
    </source>
</evidence>
<comment type="subcellular location">
    <subcellularLocation>
        <location evidence="1">Membrane</location>
        <topology evidence="1">Single-pass type II membrane protein</topology>
    </subcellularLocation>
</comment>
<evidence type="ECO:0000259" key="11">
    <source>
        <dbReference type="PROSITE" id="PS51762"/>
    </source>
</evidence>
<dbReference type="EMBL" id="KV454542">
    <property type="protein sequence ID" value="ODV66472.1"/>
    <property type="molecule type" value="Genomic_DNA"/>
</dbReference>
<dbReference type="STRING" id="984485.A0A1E4RGS5"/>
<dbReference type="FunFam" id="2.60.120.200:FF:000140">
    <property type="entry name" value="Beta-glucan synthesis-associated protein"/>
    <property type="match status" value="1"/>
</dbReference>
<feature type="compositionally biased region" description="Polar residues" evidence="9">
    <location>
        <begin position="66"/>
        <end position="83"/>
    </location>
</feature>
<evidence type="ECO:0000256" key="3">
    <source>
        <dbReference type="ARBA" id="ARBA00022692"/>
    </source>
</evidence>
<dbReference type="GO" id="GO:0005789">
    <property type="term" value="C:endoplasmic reticulum membrane"/>
    <property type="evidence" value="ECO:0007669"/>
    <property type="project" value="TreeGrafter"/>
</dbReference>
<dbReference type="InterPro" id="IPR000757">
    <property type="entry name" value="Beta-glucanase-like"/>
</dbReference>
<dbReference type="RefSeq" id="XP_020075539.1">
    <property type="nucleotide sequence ID" value="XM_020219765.1"/>
</dbReference>
<keyword evidence="3 10" id="KW-0812">Transmembrane</keyword>
<dbReference type="GeneID" id="30994315"/>
<sequence length="661" mass="74669">MAQRDLTFNTPQVNVLSEDSRRPSSELHNQNPFVNPTEEEETASSFDGQSYSQSDEDTYGRPYNGYYSQNGTTSNLLSSQHSSNEENIFANARNHTTSNDSNNINAPPAYDRYPSMANSRVVSSTSLNSLNNQNNSGIDDESLTDPFLHSSDFSPFGGYPAQLFPLHIDEKEPDDYLHNPDPIADAHYDKHRFLYDLKRIDKRSFGGICGILSLAIVAIVIFVILPVLTYSGVTSPYKPESYEKLSPYSYPLVSSIRTSLVDPDTPDEARKIKNSKGKEWKLVFSDEFNVEGRTFYEGDDQFFYAPDFHYAATQDLEWYDPDAVTTKNGTLKLRMDAIKNHDLFYRSGMLHSWNKLCFSQGLILVSAQLPFYGNISGLWPGLWTMGNLGRPGYMATTEGVWPYTYEECDAGITANQSSPDGISYLPGQRLNKCTCPGEDHPNQGTGRGAPEIDILEGEIDTTKYQGIASQSYQIAPMDIWYYPDYNFVEIYDPDITTMNTYTGGPNQQAVSGTTTLNTKWYEGEGYFQQYGFEWLSHDKDGYLTWYVGEPTLTVQAQALAPNGNVGWRRLSKEPMSIVMNMGISNNWAYIDWNALQFPATMSVDHVRIYQPEDEINVTCDPEDHPTSDYIENHANAYQNVNLTSWEDAGYKFPKNKLVHKC</sequence>
<evidence type="ECO:0000256" key="2">
    <source>
        <dbReference type="ARBA" id="ARBA00010962"/>
    </source>
</evidence>
<dbReference type="PANTHER" id="PTHR31361">
    <property type="entry name" value="BETA-GLUCAN SYNTHESIS-ASSOCIATED PROTEIN KRE6-RELATED"/>
    <property type="match status" value="1"/>
</dbReference>
<dbReference type="CDD" id="cd02180">
    <property type="entry name" value="GH16_fungal_KRE6_glucanase"/>
    <property type="match status" value="1"/>
</dbReference>
<dbReference type="AlphaFoldDB" id="A0A1E4RGS5"/>
<evidence type="ECO:0000256" key="10">
    <source>
        <dbReference type="SAM" id="Phobius"/>
    </source>
</evidence>
<feature type="region of interest" description="Disordered" evidence="9">
    <location>
        <begin position="1"/>
        <end position="83"/>
    </location>
</feature>
<dbReference type="GO" id="GO:0005886">
    <property type="term" value="C:plasma membrane"/>
    <property type="evidence" value="ECO:0007669"/>
    <property type="project" value="TreeGrafter"/>
</dbReference>
<comment type="similarity">
    <text evidence="2">Belongs to the SKN1/KRE6 family.</text>
</comment>
<feature type="compositionally biased region" description="Polar residues" evidence="9">
    <location>
        <begin position="43"/>
        <end position="53"/>
    </location>
</feature>
<dbReference type="GO" id="GO:0031505">
    <property type="term" value="P:fungal-type cell wall organization"/>
    <property type="evidence" value="ECO:0007669"/>
    <property type="project" value="TreeGrafter"/>
</dbReference>
<keyword evidence="8" id="KW-0961">Cell wall biogenesis/degradation</keyword>
<dbReference type="GO" id="GO:0006078">
    <property type="term" value="P:(1-&gt;6)-beta-D-glucan biosynthetic process"/>
    <property type="evidence" value="ECO:0007669"/>
    <property type="project" value="TreeGrafter"/>
</dbReference>
<dbReference type="PANTHER" id="PTHR31361:SF1">
    <property type="entry name" value="BETA-GLUCAN SYNTHESIS-ASSOCIATED PROTEIN KRE6-RELATED"/>
    <property type="match status" value="1"/>
</dbReference>
<evidence type="ECO:0000256" key="8">
    <source>
        <dbReference type="ARBA" id="ARBA00023316"/>
    </source>
</evidence>
<feature type="transmembrane region" description="Helical" evidence="10">
    <location>
        <begin position="205"/>
        <end position="228"/>
    </location>
</feature>
<organism evidence="12 13">
    <name type="scientific">Hyphopichia burtonii NRRL Y-1933</name>
    <dbReference type="NCBI Taxonomy" id="984485"/>
    <lineage>
        <taxon>Eukaryota</taxon>
        <taxon>Fungi</taxon>
        <taxon>Dikarya</taxon>
        <taxon>Ascomycota</taxon>
        <taxon>Saccharomycotina</taxon>
        <taxon>Pichiomycetes</taxon>
        <taxon>Debaryomycetaceae</taxon>
        <taxon>Hyphopichia</taxon>
    </lineage>
</organism>
<dbReference type="InterPro" id="IPR013320">
    <property type="entry name" value="ConA-like_dom_sf"/>
</dbReference>
<dbReference type="Pfam" id="PF03935">
    <property type="entry name" value="SKN1_KRE6_Sbg1"/>
    <property type="match status" value="1"/>
</dbReference>